<organism evidence="10 11">
    <name type="scientific">Trichonephila inaurata madagascariensis</name>
    <dbReference type="NCBI Taxonomy" id="2747483"/>
    <lineage>
        <taxon>Eukaryota</taxon>
        <taxon>Metazoa</taxon>
        <taxon>Ecdysozoa</taxon>
        <taxon>Arthropoda</taxon>
        <taxon>Chelicerata</taxon>
        <taxon>Arachnida</taxon>
        <taxon>Araneae</taxon>
        <taxon>Araneomorphae</taxon>
        <taxon>Entelegynae</taxon>
        <taxon>Araneoidea</taxon>
        <taxon>Nephilidae</taxon>
        <taxon>Trichonephila</taxon>
        <taxon>Trichonephila inaurata</taxon>
    </lineage>
</organism>
<evidence type="ECO:0000256" key="6">
    <source>
        <dbReference type="ARBA" id="ARBA00023242"/>
    </source>
</evidence>
<feature type="domain" description="Bromo" evidence="9">
    <location>
        <begin position="1352"/>
        <end position="1422"/>
    </location>
</feature>
<comment type="subcellular location">
    <subcellularLocation>
        <location evidence="1">Nucleus</location>
    </subcellularLocation>
</comment>
<comment type="caution">
    <text evidence="10">The sequence shown here is derived from an EMBL/GenBank/DDBJ whole genome shotgun (WGS) entry which is preliminary data.</text>
</comment>
<dbReference type="InterPro" id="IPR018359">
    <property type="entry name" value="Bromodomain_CS"/>
</dbReference>
<dbReference type="GO" id="GO:0051123">
    <property type="term" value="P:RNA polymerase II preinitiation complex assembly"/>
    <property type="evidence" value="ECO:0007669"/>
    <property type="project" value="TreeGrafter"/>
</dbReference>
<dbReference type="GO" id="GO:0017025">
    <property type="term" value="F:TBP-class protein binding"/>
    <property type="evidence" value="ECO:0007669"/>
    <property type="project" value="InterPro"/>
</dbReference>
<keyword evidence="3" id="KW-0805">Transcription regulation</keyword>
<evidence type="ECO:0000256" key="7">
    <source>
        <dbReference type="PROSITE-ProRule" id="PRU00035"/>
    </source>
</evidence>
<dbReference type="Pfam" id="PF15288">
    <property type="entry name" value="zf-CCHC_6"/>
    <property type="match status" value="1"/>
</dbReference>
<gene>
    <name evidence="10" type="primary">TAF1</name>
    <name evidence="10" type="ORF">TNIN_440151</name>
</gene>
<protein>
    <submittedName>
        <fullName evidence="10">Transcription initiation factor TFIID subunit 1</fullName>
    </submittedName>
</protein>
<keyword evidence="11" id="KW-1185">Reference proteome</keyword>
<evidence type="ECO:0000259" key="9">
    <source>
        <dbReference type="PROSITE" id="PS50014"/>
    </source>
</evidence>
<accession>A0A8X6X1U3</accession>
<dbReference type="InterPro" id="IPR001487">
    <property type="entry name" value="Bromodomain"/>
</dbReference>
<evidence type="ECO:0000313" key="10">
    <source>
        <dbReference type="EMBL" id="GFY44725.1"/>
    </source>
</evidence>
<evidence type="ECO:0000256" key="5">
    <source>
        <dbReference type="ARBA" id="ARBA00023163"/>
    </source>
</evidence>
<dbReference type="Gene3D" id="1.20.920.10">
    <property type="entry name" value="Bromodomain-like"/>
    <property type="match status" value="2"/>
</dbReference>
<reference evidence="10" key="1">
    <citation type="submission" date="2020-08" db="EMBL/GenBank/DDBJ databases">
        <title>Multicomponent nature underlies the extraordinary mechanical properties of spider dragline silk.</title>
        <authorList>
            <person name="Kono N."/>
            <person name="Nakamura H."/>
            <person name="Mori M."/>
            <person name="Yoshida Y."/>
            <person name="Ohtoshi R."/>
            <person name="Malay A.D."/>
            <person name="Moran D.A.P."/>
            <person name="Tomita M."/>
            <person name="Numata K."/>
            <person name="Arakawa K."/>
        </authorList>
    </citation>
    <scope>NUCLEOTIDE SEQUENCE</scope>
</reference>
<dbReference type="InterPro" id="IPR040240">
    <property type="entry name" value="TAF1"/>
</dbReference>
<evidence type="ECO:0000256" key="4">
    <source>
        <dbReference type="ARBA" id="ARBA00023117"/>
    </source>
</evidence>
<dbReference type="PROSITE" id="PS50014">
    <property type="entry name" value="BROMODOMAIN_2"/>
    <property type="match status" value="2"/>
</dbReference>
<dbReference type="PANTHER" id="PTHR13900:SF0">
    <property type="entry name" value="TRANSCRIPTION INITIATION FACTOR TFIID SUBUNIT 1"/>
    <property type="match status" value="1"/>
</dbReference>
<dbReference type="OrthoDB" id="5752at2759"/>
<feature type="domain" description="Bromo" evidence="9">
    <location>
        <begin position="1230"/>
        <end position="1300"/>
    </location>
</feature>
<dbReference type="GO" id="GO:0005669">
    <property type="term" value="C:transcription factor TFIID complex"/>
    <property type="evidence" value="ECO:0007669"/>
    <property type="project" value="InterPro"/>
</dbReference>
<dbReference type="InterPro" id="IPR036427">
    <property type="entry name" value="Bromodomain-like_sf"/>
</dbReference>
<evidence type="ECO:0000256" key="3">
    <source>
        <dbReference type="ARBA" id="ARBA00023015"/>
    </source>
</evidence>
<dbReference type="Pfam" id="PF00439">
    <property type="entry name" value="Bromodomain"/>
    <property type="match status" value="2"/>
</dbReference>
<dbReference type="EMBL" id="BMAV01004379">
    <property type="protein sequence ID" value="GFY44725.1"/>
    <property type="molecule type" value="Genomic_DNA"/>
</dbReference>
<evidence type="ECO:0000256" key="8">
    <source>
        <dbReference type="SAM" id="Coils"/>
    </source>
</evidence>
<dbReference type="InterPro" id="IPR041670">
    <property type="entry name" value="Znf-CCHC_6"/>
</dbReference>
<evidence type="ECO:0000256" key="1">
    <source>
        <dbReference type="ARBA" id="ARBA00004123"/>
    </source>
</evidence>
<dbReference type="SUPFAM" id="SSF47370">
    <property type="entry name" value="Bromodomain"/>
    <property type="match status" value="2"/>
</dbReference>
<evidence type="ECO:0000313" key="11">
    <source>
        <dbReference type="Proteomes" id="UP000886998"/>
    </source>
</evidence>
<proteinExistence type="inferred from homology"/>
<feature type="coiled-coil region" evidence="8">
    <location>
        <begin position="1045"/>
        <end position="1079"/>
    </location>
</feature>
<dbReference type="PRINTS" id="PR00503">
    <property type="entry name" value="BROMODOMAIN"/>
</dbReference>
<name>A0A8X6X1U3_9ARAC</name>
<dbReference type="SMART" id="SM00297">
    <property type="entry name" value="BROMO"/>
    <property type="match status" value="2"/>
</dbReference>
<dbReference type="PROSITE" id="PS00633">
    <property type="entry name" value="BROMODOMAIN_1"/>
    <property type="match status" value="2"/>
</dbReference>
<keyword evidence="4 7" id="KW-0103">Bromodomain</keyword>
<keyword evidence="5" id="KW-0804">Transcription</keyword>
<dbReference type="CDD" id="cd05511">
    <property type="entry name" value="Bromo_TFIID"/>
    <property type="match status" value="1"/>
</dbReference>
<evidence type="ECO:0000256" key="2">
    <source>
        <dbReference type="ARBA" id="ARBA00009064"/>
    </source>
</evidence>
<dbReference type="InterPro" id="IPR022591">
    <property type="entry name" value="TAF1_HAT_dom"/>
</dbReference>
<keyword evidence="8" id="KW-0175">Coiled coil</keyword>
<dbReference type="GO" id="GO:0004402">
    <property type="term" value="F:histone acetyltransferase activity"/>
    <property type="evidence" value="ECO:0007669"/>
    <property type="project" value="InterPro"/>
</dbReference>
<sequence>MEEDDSISSDGSVPKSPSAVDYYDINELCEVDEPNNSTANDDYRESKNVVSEDIKAFVSMDSENNIFNRTKVVQENSTCEMGISGKPLAAVRPVKYKNVNISDLFSDFQDDKALRFLKLFGNGKPSSLPDIWRSVRKRASNNPITSQPLKELEVESDEEIKFMLHQEPTASSSTDRSSQDSKALNNGWRYGPAKLWYDMAEVPETAETYDYGFKLKNVFSEECETKDDLPPEAYLMVTQQQWEDEIIWDGEEVKETVMKDVYTLEKRSGWLPVCADRTMSSFRERCKSVTSQSDIHPKVPHINSNVIKDEEGRTQSMFPHESEKLKYDNWESCVIWDCEAMTTIPYPKPLEIDSDIIVEIPDDEPAPPDSSELIKDRKDKKFRPLLKKLDEEEEDSYATDLKHNFYNISNDEYYNPKITQETALKIGNSLLQHSIPALELRSQFFPTHLSKEELRRFHRPNLQDSPYGPTSRARFHGVNCLTTYIKQKELERRIESEASGGGEMFFMHNLADLSGKDGTLVLFEYSEEHPPLLNQIGMATRIKNYYRRKPGKDATMPNYKYGEVAYAHTSPFLGTLQPGQSIQTFENNLFRAPIFEHELQNTDFIIIRTRTKFFVREAEGIYVVGQELPLVEVPAPKSEKANNFVRDFLMVFIYRLFWKSSDIPQRIKMEAVKTAFPMYKESSIRKRLSLCANFNRTGSDSKYWVLKNGFRLPSEEEIREHVSPEQCCTFYSMLAAEQRLQDAGYGEKFLLMAEDENDALQNKITDEAKAAPWNTTQSFISAVKGKCLLELFGSADPTGCGEGFSYVKVPTKPQFTKDENNAQNPVKRLVKGTDADLRRLSLKSAKKLLKNFNVADRDIKNMTRWQIIDVIRTMSTEQAKMGEEAKFARGNLFSQAEHLRKFKDDCQRLFELQNRILSSTEILSSDEDSSTDDDSDLEEMGKHIENIISNKKSMQEFTHESEEAERKELQRLMNTNATGEESQKDKIEQNETKTYDGQILRIYRTYRNAADGSQYVRTETVRKSEVIQMYLKIRESKDADFIRNYSLNEAQKEEMRKEKRRLQDQLRRIKRNEQKINNREPPKKKARVETPQPSFKVKCGACGASGHMRTNRACPLYASSPSLPPIQVAMTEEQEEAEEKAALEDQNLIKIDETKLIVSKQLIKQADEIRRKSLVLKIPKEAVMGSSKKKRTYDEPSSDYLSTPKAVNRKRVDPVVSINLMFEKLIAELKSLPDTVPFWTPVNAKLAPNYYQIIQKPMDLLTMKEKARQHKYKSREEFILDVQQMIDNSVLYNGKHSYLTITAERMLEHCYKRLQEDEEKYMDFEKAINPLLDSDHVAFSYLLTNIIDEHLKAVPDSWPFHKPVDKRVAKGYYTIIKNPMDLDTLIRNCNSRKYKTRSAFFSDVQLIHTNSAIFNGAASPYTKTAQEIVNACQVSLEMYGEQLNKLELGIKEMSNDSPVNSSKSSLERIKFVVKPINMPPQNTSNCNGNTDPNLFVDVESLDTGVKSSSEKDYSYFDTNGESLKSFRTEESNSSSVFSPALNCDLELRNCDSTASPSVPTKIQSLLPINGISVSEASGGNNLENIFRAYSPNNDCDTICDDLMLSESDSDDEVLQAVES</sequence>
<dbReference type="GO" id="GO:0016251">
    <property type="term" value="F:RNA polymerase II general transcription initiation factor activity"/>
    <property type="evidence" value="ECO:0007669"/>
    <property type="project" value="InterPro"/>
</dbReference>
<dbReference type="Pfam" id="PF12157">
    <property type="entry name" value="DUF3591"/>
    <property type="match status" value="1"/>
</dbReference>
<dbReference type="PANTHER" id="PTHR13900">
    <property type="entry name" value="TRANSCRIPTION INITIATION FACTOR TFIID"/>
    <property type="match status" value="1"/>
</dbReference>
<dbReference type="Proteomes" id="UP000886998">
    <property type="component" value="Unassembled WGS sequence"/>
</dbReference>
<comment type="similarity">
    <text evidence="2">Belongs to the TAF1 family.</text>
</comment>
<keyword evidence="6" id="KW-0539">Nucleus</keyword>